<dbReference type="InterPro" id="IPR027356">
    <property type="entry name" value="NPH3_dom"/>
</dbReference>
<dbReference type="PANTHER" id="PTHR32370">
    <property type="entry name" value="OS12G0117600 PROTEIN"/>
    <property type="match status" value="1"/>
</dbReference>
<evidence type="ECO:0000313" key="6">
    <source>
        <dbReference type="Proteomes" id="UP000036987"/>
    </source>
</evidence>
<dbReference type="AlphaFoldDB" id="A0A0K9PZM9"/>
<organism evidence="5 6">
    <name type="scientific">Zostera marina</name>
    <name type="common">Eelgrass</name>
    <dbReference type="NCBI Taxonomy" id="29655"/>
    <lineage>
        <taxon>Eukaryota</taxon>
        <taxon>Viridiplantae</taxon>
        <taxon>Streptophyta</taxon>
        <taxon>Embryophyta</taxon>
        <taxon>Tracheophyta</taxon>
        <taxon>Spermatophyta</taxon>
        <taxon>Magnoliopsida</taxon>
        <taxon>Liliopsida</taxon>
        <taxon>Zosteraceae</taxon>
        <taxon>Zostera</taxon>
    </lineage>
</organism>
<dbReference type="OMA" id="FPLVPKC"/>
<dbReference type="EMBL" id="LFYR01000555">
    <property type="protein sequence ID" value="KMZ73650.1"/>
    <property type="molecule type" value="Genomic_DNA"/>
</dbReference>
<evidence type="ECO:0000259" key="4">
    <source>
        <dbReference type="PROSITE" id="PS51649"/>
    </source>
</evidence>
<evidence type="ECO:0000256" key="2">
    <source>
        <dbReference type="ARBA" id="ARBA00022786"/>
    </source>
</evidence>
<evidence type="ECO:0000313" key="5">
    <source>
        <dbReference type="EMBL" id="KMZ73650.1"/>
    </source>
</evidence>
<comment type="pathway">
    <text evidence="1">Protein modification; protein ubiquitination.</text>
</comment>
<dbReference type="Proteomes" id="UP000036987">
    <property type="component" value="Unassembled WGS sequence"/>
</dbReference>
<dbReference type="InterPro" id="IPR043454">
    <property type="entry name" value="NPH3/RPT2-like"/>
</dbReference>
<comment type="caution">
    <text evidence="5">The sequence shown here is derived from an EMBL/GenBank/DDBJ whole genome shotgun (WGS) entry which is preliminary data.</text>
</comment>
<comment type="similarity">
    <text evidence="3">Belongs to the NPH3 family.</text>
</comment>
<name>A0A0K9PZM9_ZOSMR</name>
<dbReference type="SUPFAM" id="SSF54695">
    <property type="entry name" value="POZ domain"/>
    <property type="match status" value="1"/>
</dbReference>
<proteinExistence type="inferred from homology"/>
<dbReference type="InterPro" id="IPR011333">
    <property type="entry name" value="SKP1/BTB/POZ_sf"/>
</dbReference>
<accession>A0A0K9PZM9</accession>
<dbReference type="OrthoDB" id="1699162at2759"/>
<dbReference type="UniPathway" id="UPA00143"/>
<dbReference type="PROSITE" id="PS51649">
    <property type="entry name" value="NPH3"/>
    <property type="match status" value="1"/>
</dbReference>
<gene>
    <name evidence="5" type="ORF">ZOSMA_144G00100</name>
</gene>
<feature type="domain" description="NPH3" evidence="4">
    <location>
        <begin position="215"/>
        <end position="501"/>
    </location>
</feature>
<keyword evidence="6" id="KW-1185">Reference proteome</keyword>
<sequence>MKYMKLGNLPDALYTEEHVGATHQSCRSCRTVFTTDVAPDLDLQIDNVRYHLHKFPVILKCGLLQRRICSGSGNCDSACESIEGIISLDEIPGGQNGFEICAKFCYGISVKISPLNFVPAICAARFLRMTESVAKGNLVTKLECFFDTCILQGWKDSIVVLQETRKVGDSWSEKLVIANRCIDAILRKIRTHTSQVTWSYTYTRPGSDRKLVSKDWWTEDVADLNLEHFSSIISSLRSSSHKILPPLIGEALHVYTCKHLLDPSADVFRSFIHEGLDTEESITKQRCILESIVSMIPSERGSVSGRFFIRLVIIANFVGASPSTRAELIRRAGRQLHEVNARDLLFASPSNPESYDIDMVEEVLEIFLVQFRRLPKTMDEEDEEAKEQVAATKMLASMIKVGKTIDSYLQIISHKPDIPVTRIVQLAKSLPELARPEHDQLYRTIDTYLKNHPNLSKPEKKQLCQMIDARKLSHDVCLHIAGNDQLPLRTIVQVLFVELEKAGSNCNHPMPSSLPKP</sequence>
<keyword evidence="2" id="KW-0833">Ubl conjugation pathway</keyword>
<reference evidence="6" key="1">
    <citation type="journal article" date="2016" name="Nature">
        <title>The genome of the seagrass Zostera marina reveals angiosperm adaptation to the sea.</title>
        <authorList>
            <person name="Olsen J.L."/>
            <person name="Rouze P."/>
            <person name="Verhelst B."/>
            <person name="Lin Y.-C."/>
            <person name="Bayer T."/>
            <person name="Collen J."/>
            <person name="Dattolo E."/>
            <person name="De Paoli E."/>
            <person name="Dittami S."/>
            <person name="Maumus F."/>
            <person name="Michel G."/>
            <person name="Kersting A."/>
            <person name="Lauritano C."/>
            <person name="Lohaus R."/>
            <person name="Toepel M."/>
            <person name="Tonon T."/>
            <person name="Vanneste K."/>
            <person name="Amirebrahimi M."/>
            <person name="Brakel J."/>
            <person name="Bostroem C."/>
            <person name="Chovatia M."/>
            <person name="Grimwood J."/>
            <person name="Jenkins J.W."/>
            <person name="Jueterbock A."/>
            <person name="Mraz A."/>
            <person name="Stam W.T."/>
            <person name="Tice H."/>
            <person name="Bornberg-Bauer E."/>
            <person name="Green P.J."/>
            <person name="Pearson G.A."/>
            <person name="Procaccini G."/>
            <person name="Duarte C.M."/>
            <person name="Schmutz J."/>
            <person name="Reusch T.B.H."/>
            <person name="Van de Peer Y."/>
        </authorList>
    </citation>
    <scope>NUCLEOTIDE SEQUENCE [LARGE SCALE GENOMIC DNA]</scope>
    <source>
        <strain evidence="6">cv. Finnish</strain>
    </source>
</reference>
<protein>
    <submittedName>
        <fullName evidence="5">Phototropic-responsive NPH3 family protein</fullName>
    </submittedName>
</protein>
<dbReference type="Pfam" id="PF03000">
    <property type="entry name" value="NPH3"/>
    <property type="match status" value="1"/>
</dbReference>
<evidence type="ECO:0000256" key="3">
    <source>
        <dbReference type="PROSITE-ProRule" id="PRU00982"/>
    </source>
</evidence>
<evidence type="ECO:0000256" key="1">
    <source>
        <dbReference type="ARBA" id="ARBA00004906"/>
    </source>
</evidence>
<dbReference type="GO" id="GO:0016567">
    <property type="term" value="P:protein ubiquitination"/>
    <property type="evidence" value="ECO:0007669"/>
    <property type="project" value="UniProtKB-UniPathway"/>
</dbReference>